<keyword evidence="2" id="KW-0472">Membrane</keyword>
<keyword evidence="2" id="KW-0812">Transmembrane</keyword>
<evidence type="ECO:0000313" key="4">
    <source>
        <dbReference type="Proteomes" id="UP000247498"/>
    </source>
</evidence>
<keyword evidence="2" id="KW-1133">Transmembrane helix</keyword>
<dbReference type="InParanoid" id="A0A2V0P9N8"/>
<feature type="transmembrane region" description="Helical" evidence="2">
    <location>
        <begin position="248"/>
        <end position="268"/>
    </location>
</feature>
<comment type="caution">
    <text evidence="3">The sequence shown here is derived from an EMBL/GenBank/DDBJ whole genome shotgun (WGS) entry which is preliminary data.</text>
</comment>
<accession>A0A2V0P9N8</accession>
<reference evidence="3 4" key="1">
    <citation type="journal article" date="2018" name="Sci. Rep.">
        <title>Raphidocelis subcapitata (=Pseudokirchneriella subcapitata) provides an insight into genome evolution and environmental adaptations in the Sphaeropleales.</title>
        <authorList>
            <person name="Suzuki S."/>
            <person name="Yamaguchi H."/>
            <person name="Nakajima N."/>
            <person name="Kawachi M."/>
        </authorList>
    </citation>
    <scope>NUCLEOTIDE SEQUENCE [LARGE SCALE GENOMIC DNA]</scope>
    <source>
        <strain evidence="3 4">NIES-35</strain>
    </source>
</reference>
<feature type="compositionally biased region" description="Basic and acidic residues" evidence="1">
    <location>
        <begin position="53"/>
        <end position="65"/>
    </location>
</feature>
<dbReference type="OrthoDB" id="547828at2759"/>
<dbReference type="AlphaFoldDB" id="A0A2V0P9N8"/>
<feature type="compositionally biased region" description="Low complexity" evidence="1">
    <location>
        <begin position="11"/>
        <end position="30"/>
    </location>
</feature>
<gene>
    <name evidence="3" type="ORF">Rsub_09139</name>
</gene>
<evidence type="ECO:0000256" key="2">
    <source>
        <dbReference type="SAM" id="Phobius"/>
    </source>
</evidence>
<keyword evidence="4" id="KW-1185">Reference proteome</keyword>
<feature type="region of interest" description="Disordered" evidence="1">
    <location>
        <begin position="1"/>
        <end position="65"/>
    </location>
</feature>
<feature type="compositionally biased region" description="Pro residues" evidence="1">
    <location>
        <begin position="102"/>
        <end position="116"/>
    </location>
</feature>
<protein>
    <submittedName>
        <fullName evidence="3">Uncharacterized protein</fullName>
    </submittedName>
</protein>
<sequence>MQLFRASAGTSAVSARAPRRASSVRAAQVSTTDAASSSGGGGESEIYLGKGRVIRDDPRKYPGKEDLGVLTGATGGWAGGEAALWKLREELAAQKAASRGAAPPPPPAAPSKPSIPKPQGGKAPIYLGYSKSDADLRKVGAPGRFILDDPSKYPAKEDLGFFAGATGGFAAGEKGVKQFVRDGELQLRKEGQPGGQGASPVAIAGLLIAAGVGGGLVLNGAVDFTEGEIRLVDQEILQAPIDESTKTLLLVALGALGVAGLLGAGRAAASTLSERFASGAQRLVLLGAFWVVVFIAARAVLEL</sequence>
<feature type="transmembrane region" description="Helical" evidence="2">
    <location>
        <begin position="280"/>
        <end position="301"/>
    </location>
</feature>
<evidence type="ECO:0000256" key="1">
    <source>
        <dbReference type="SAM" id="MobiDB-lite"/>
    </source>
</evidence>
<organism evidence="3 4">
    <name type="scientific">Raphidocelis subcapitata</name>
    <dbReference type="NCBI Taxonomy" id="307507"/>
    <lineage>
        <taxon>Eukaryota</taxon>
        <taxon>Viridiplantae</taxon>
        <taxon>Chlorophyta</taxon>
        <taxon>core chlorophytes</taxon>
        <taxon>Chlorophyceae</taxon>
        <taxon>CS clade</taxon>
        <taxon>Sphaeropleales</taxon>
        <taxon>Selenastraceae</taxon>
        <taxon>Raphidocelis</taxon>
    </lineage>
</organism>
<evidence type="ECO:0000313" key="3">
    <source>
        <dbReference type="EMBL" id="GBF96556.1"/>
    </source>
</evidence>
<dbReference type="Proteomes" id="UP000247498">
    <property type="component" value="Unassembled WGS sequence"/>
</dbReference>
<feature type="region of interest" description="Disordered" evidence="1">
    <location>
        <begin position="95"/>
        <end position="123"/>
    </location>
</feature>
<proteinExistence type="predicted"/>
<dbReference type="EMBL" id="BDRX01000082">
    <property type="protein sequence ID" value="GBF96556.1"/>
    <property type="molecule type" value="Genomic_DNA"/>
</dbReference>
<name>A0A2V0P9N8_9CHLO</name>